<dbReference type="SUPFAM" id="SSF53756">
    <property type="entry name" value="UDP-Glycosyltransferase/glycogen phosphorylase"/>
    <property type="match status" value="1"/>
</dbReference>
<reference evidence="4" key="1">
    <citation type="submission" date="2012-01" db="EMBL/GenBank/DDBJ databases">
        <title>Complete sequence of chromosome of Thermobacillus composti KWC4.</title>
        <authorList>
            <person name="Lucas S."/>
            <person name="Han J."/>
            <person name="Lapidus A."/>
            <person name="Cheng J.-F."/>
            <person name="Goodwin L."/>
            <person name="Pitluck S."/>
            <person name="Peters L."/>
            <person name="Ovchinnikova G."/>
            <person name="Teshima H."/>
            <person name="Detter J.C."/>
            <person name="Han C."/>
            <person name="Tapia R."/>
            <person name="Land M."/>
            <person name="Hauser L."/>
            <person name="Kyrpides N."/>
            <person name="Ivanova N."/>
            <person name="Pagani I."/>
            <person name="Anderson I."/>
            <person name="Woyke T."/>
        </authorList>
    </citation>
    <scope>NUCLEOTIDE SEQUENCE [LARGE SCALE GENOMIC DNA]</scope>
    <source>
        <strain evidence="4">DSM 18247 / JCM 13945 / KWC4</strain>
    </source>
</reference>
<evidence type="ECO:0000259" key="2">
    <source>
        <dbReference type="Pfam" id="PF00534"/>
    </source>
</evidence>
<dbReference type="EMBL" id="CP003255">
    <property type="protein sequence ID" value="AGA59225.1"/>
    <property type="molecule type" value="Genomic_DNA"/>
</dbReference>
<keyword evidence="3" id="KW-0808">Transferase</keyword>
<dbReference type="PANTHER" id="PTHR12526">
    <property type="entry name" value="GLYCOSYLTRANSFERASE"/>
    <property type="match status" value="1"/>
</dbReference>
<proteinExistence type="predicted"/>
<dbReference type="Gene3D" id="3.40.50.2000">
    <property type="entry name" value="Glycogen Phosphorylase B"/>
    <property type="match status" value="2"/>
</dbReference>
<dbReference type="STRING" id="717605.Theco_3169"/>
<keyword evidence="4" id="KW-1185">Reference proteome</keyword>
<evidence type="ECO:0000313" key="3">
    <source>
        <dbReference type="EMBL" id="AGA59225.1"/>
    </source>
</evidence>
<feature type="region of interest" description="Disordered" evidence="1">
    <location>
        <begin position="417"/>
        <end position="450"/>
    </location>
</feature>
<dbReference type="HOGENOM" id="CLU_009583_0_0_9"/>
<dbReference type="AlphaFoldDB" id="L0EJ79"/>
<dbReference type="Proteomes" id="UP000010795">
    <property type="component" value="Chromosome"/>
</dbReference>
<name>L0EJ79_THECK</name>
<dbReference type="KEGG" id="tco:Theco_3169"/>
<evidence type="ECO:0000256" key="1">
    <source>
        <dbReference type="SAM" id="MobiDB-lite"/>
    </source>
</evidence>
<organism evidence="3 4">
    <name type="scientific">Thermobacillus composti (strain DSM 18247 / JCM 13945 / KWC4)</name>
    <dbReference type="NCBI Taxonomy" id="717605"/>
    <lineage>
        <taxon>Bacteria</taxon>
        <taxon>Bacillati</taxon>
        <taxon>Bacillota</taxon>
        <taxon>Bacilli</taxon>
        <taxon>Bacillales</taxon>
        <taxon>Paenibacillaceae</taxon>
        <taxon>Thermobacillus</taxon>
    </lineage>
</organism>
<feature type="domain" description="Glycosyl transferase family 1" evidence="2">
    <location>
        <begin position="228"/>
        <end position="382"/>
    </location>
</feature>
<dbReference type="GO" id="GO:0016757">
    <property type="term" value="F:glycosyltransferase activity"/>
    <property type="evidence" value="ECO:0007669"/>
    <property type="project" value="InterPro"/>
</dbReference>
<evidence type="ECO:0000313" key="4">
    <source>
        <dbReference type="Proteomes" id="UP000010795"/>
    </source>
</evidence>
<dbReference type="OrthoDB" id="9813638at2"/>
<gene>
    <name evidence="3" type="ordered locus">Theco_3169</name>
</gene>
<dbReference type="PANTHER" id="PTHR12526:SF630">
    <property type="entry name" value="GLYCOSYLTRANSFERASE"/>
    <property type="match status" value="1"/>
</dbReference>
<sequence>MDGRKRKTSLLFVMNHLHCGGAERALVSLLGALDYDKYEVDLLLFKREGVFLASLPPEVRVLEEPCAYRLFDMPIERALGKALRSGRPDHALARLIAGAIIRTEPLPARSDQRIWRYMAWCLPSPAKRYDCAIGFLERGPIYYVLDKVKAERKIGWIHIDYDRLGMDPAFDDSYFGRLDHLVTVSEECAAVLKMRFPRHRDKIRVIHNIVSPGTIRRMAEAETGDLYGRREGETIIVSAGRLHPQKGFDMAIDACKLLAEQGRRVRWFVLGEGDERERLTKLIRERGLEEQFILLGVKANPYPYMRQADIYVQPSRFEGKPIAVDEAKMLGLPILVTDYRAAGGQIVHGENGLIAAMEPGAIAEGIARLMDDPALTERLRRNLALELLGTEDEVRKFDELTGTGELAGADRLAVPAEASASGEPVGAAGSAGSSGAGSRTAVLAEGSGGR</sequence>
<dbReference type="CDD" id="cd03811">
    <property type="entry name" value="GT4_GT28_WabH-like"/>
    <property type="match status" value="1"/>
</dbReference>
<dbReference type="eggNOG" id="COG0438">
    <property type="taxonomic scope" value="Bacteria"/>
</dbReference>
<dbReference type="Pfam" id="PF00534">
    <property type="entry name" value="Glycos_transf_1"/>
    <property type="match status" value="1"/>
</dbReference>
<accession>L0EJ79</accession>
<dbReference type="RefSeq" id="WP_015255957.1">
    <property type="nucleotide sequence ID" value="NC_019897.1"/>
</dbReference>
<dbReference type="InterPro" id="IPR001296">
    <property type="entry name" value="Glyco_trans_1"/>
</dbReference>
<protein>
    <submittedName>
        <fullName evidence="3">Glycosyltransferase</fullName>
    </submittedName>
</protein>
<feature type="compositionally biased region" description="Low complexity" evidence="1">
    <location>
        <begin position="417"/>
        <end position="438"/>
    </location>
</feature>